<feature type="domain" description="EML-like second beta-propeller" evidence="8">
    <location>
        <begin position="261"/>
        <end position="526"/>
    </location>
</feature>
<feature type="domain" description="EML-like second beta-propeller" evidence="8">
    <location>
        <begin position="930"/>
        <end position="1023"/>
    </location>
</feature>
<dbReference type="InterPro" id="IPR055442">
    <property type="entry name" value="Beta-prop_EML-like_2nd"/>
</dbReference>
<dbReference type="InterPro" id="IPR019775">
    <property type="entry name" value="WD40_repeat_CS"/>
</dbReference>
<feature type="repeat" description="WD" evidence="5">
    <location>
        <begin position="943"/>
        <end position="964"/>
    </location>
</feature>
<keyword evidence="10" id="KW-1185">Reference proteome</keyword>
<dbReference type="PANTHER" id="PTHR13720:SF16">
    <property type="entry name" value="ECHINODERM MICROTUBULE-ASSOCIATED PROTEIN-LIKE 5"/>
    <property type="match status" value="1"/>
</dbReference>
<dbReference type="PROSITE" id="PS50082">
    <property type="entry name" value="WD_REPEATS_2"/>
    <property type="match status" value="3"/>
</dbReference>
<dbReference type="Ensembl" id="ENSEBUT00000024745.1">
    <property type="protein sequence ID" value="ENSEBUP00000024169.1"/>
    <property type="gene ID" value="ENSEBUG00000014833.1"/>
</dbReference>
<dbReference type="FunFam" id="2.130.10.10:FF:000024">
    <property type="entry name" value="Putative echinoderm microtubule-associated protein-like 6"/>
    <property type="match status" value="1"/>
</dbReference>
<dbReference type="InterPro" id="IPR055439">
    <property type="entry name" value="Beta-prop_EML_1st"/>
</dbReference>
<dbReference type="InterPro" id="IPR005108">
    <property type="entry name" value="HELP"/>
</dbReference>
<dbReference type="InterPro" id="IPR036322">
    <property type="entry name" value="WD40_repeat_dom_sf"/>
</dbReference>
<dbReference type="GO" id="GO:0005874">
    <property type="term" value="C:microtubule"/>
    <property type="evidence" value="ECO:0007669"/>
    <property type="project" value="UniProtKB-KW"/>
</dbReference>
<accession>A0A8C4R2X0</accession>
<dbReference type="GO" id="GO:0008017">
    <property type="term" value="F:microtubule binding"/>
    <property type="evidence" value="ECO:0007669"/>
    <property type="project" value="TreeGrafter"/>
</dbReference>
<dbReference type="InterPro" id="IPR011047">
    <property type="entry name" value="Quinoprotein_ADH-like_sf"/>
</dbReference>
<comment type="similarity">
    <text evidence="1">Belongs to the WD repeat EMAP family.</text>
</comment>
<dbReference type="GeneTree" id="ENSGT00940000155564"/>
<evidence type="ECO:0000313" key="10">
    <source>
        <dbReference type="Proteomes" id="UP000694388"/>
    </source>
</evidence>
<dbReference type="InterPro" id="IPR001680">
    <property type="entry name" value="WD40_rpt"/>
</dbReference>
<evidence type="ECO:0000259" key="7">
    <source>
        <dbReference type="Pfam" id="PF23409"/>
    </source>
</evidence>
<sequence>CSANLHSRNNIYMASCSISITFATPLLRFHLQILFELRSLILDVHLLGLEQFEVMLGLDDHKNVVLFLCRGVINSRHLKHIFTGGNMALDFIFFPNTNIPMSLALPYPQFWTLCGNTLTPRRGVFGKTGDLQTILCVACTRDQITYSGTLSGDVYMWKGLNLTRTIQAAHSAIFTMYACEEGFATGGRDGCIRLWDREFKGISKVDLTGSAHGYANLSVRSVCWHGERIVVGTQDGEIFELVVRDREQPVLLTQGHGEGELWALAVHPAKAIAVTGSDDRSARLWNLNEHTLLSRCAAEQGVRAAAFSPDGAHLALGMRDGSLSVLRVRDMSEVVHVWERHAAIHLLRFSPDGGYLAAGSLEGPVDVYSVAQRYKKVGDCGGNIGGAIAYLDWSLDSSFLQTEDSVGQRCMYHMPYGKLVTDKEEIDASPWASWSCPRGAEVAGVLPRYGPPRQLMSLDASVTGGVLAVGDGLGFIRLYRFPTFQKGSRFRRYIGHSAPVTAVHWSHDCAWLLSIGGTDHALFQWRFIPEGLHPTESDTLADSNSEESSSDQSEMAELDSDIEQDMQNNVMRQVYKEDLQRLQKQGKEKGQTFASQRCERPPNDSLRLHFVHGYRGSDCRNNLFYTQTGEVVYHVAAVGVVYNRHTHSQRFYLGHDDDILCLALHPVKDYAATGQVGRDAEVHIWDTETLRPLSILRGEHHHGVCALAFSADGKRLVSVGANNENLVVMWEWKRGEKIASARGHRDKIFFVQVNPHNADRLLTVGVKHIRFWQVTGGGLTWRRGEFGGVARCDTMLCAVYGRSDDLSYSGAASGDVYVWRGVALLRTIKAHDGPIFSLHALEKGFVTGGKDGMVGLWDDSFERCLKTYAIKRSALAPGSKGLLLEDNPSVRAVTLGHGHILVGTRNGEILEVEKSGPMTLLVQGHMQGEVWGLSAHPHLPVCATVSEDRTLRVWDLSENHCMLAVRKLKKGGRCCSFSPDGKSLAVGLCDGSFLVVNANTLEDVLSFQHRREHITDVKFSPGKWFFSHYYPFPPN</sequence>
<dbReference type="InterPro" id="IPR015943">
    <property type="entry name" value="WD40/YVTN_repeat-like_dom_sf"/>
</dbReference>
<feature type="compositionally biased region" description="Acidic residues" evidence="6">
    <location>
        <begin position="544"/>
        <end position="557"/>
    </location>
</feature>
<evidence type="ECO:0000313" key="9">
    <source>
        <dbReference type="Ensembl" id="ENSEBUP00000024169.1"/>
    </source>
</evidence>
<dbReference type="FunFam" id="2.130.10.10:FF:000044">
    <property type="entry name" value="echinoderm microtubule-associated protein-like 6 isoform X1"/>
    <property type="match status" value="1"/>
</dbReference>
<dbReference type="SUPFAM" id="SSF50998">
    <property type="entry name" value="Quinoprotein alcohol dehydrogenase-like"/>
    <property type="match status" value="1"/>
</dbReference>
<evidence type="ECO:0000256" key="1">
    <source>
        <dbReference type="ARBA" id="ARBA00006489"/>
    </source>
</evidence>
<keyword evidence="3" id="KW-0493">Microtubule</keyword>
<dbReference type="Gene3D" id="2.130.10.10">
    <property type="entry name" value="YVTN repeat-like/Quinoprotein amine dehydrogenase"/>
    <property type="match status" value="4"/>
</dbReference>
<protein>
    <submittedName>
        <fullName evidence="9">EMAP like 6</fullName>
    </submittedName>
</protein>
<dbReference type="SMART" id="SM00320">
    <property type="entry name" value="WD40"/>
    <property type="match status" value="13"/>
</dbReference>
<feature type="region of interest" description="Disordered" evidence="6">
    <location>
        <begin position="536"/>
        <end position="557"/>
    </location>
</feature>
<evidence type="ECO:0000256" key="2">
    <source>
        <dbReference type="ARBA" id="ARBA00022574"/>
    </source>
</evidence>
<evidence type="ECO:0000256" key="4">
    <source>
        <dbReference type="ARBA" id="ARBA00022737"/>
    </source>
</evidence>
<feature type="repeat" description="WD" evidence="5">
    <location>
        <begin position="828"/>
        <end position="858"/>
    </location>
</feature>
<evidence type="ECO:0000256" key="6">
    <source>
        <dbReference type="SAM" id="MobiDB-lite"/>
    </source>
</evidence>
<proteinExistence type="inferred from homology"/>
<dbReference type="GO" id="GO:0005929">
    <property type="term" value="C:cilium"/>
    <property type="evidence" value="ECO:0007669"/>
    <property type="project" value="UniProtKB-ARBA"/>
</dbReference>
<feature type="domain" description="EML-like first beta-propeller" evidence="7">
    <location>
        <begin position="648"/>
        <end position="911"/>
    </location>
</feature>
<reference evidence="9" key="2">
    <citation type="submission" date="2025-09" db="UniProtKB">
        <authorList>
            <consortium name="Ensembl"/>
        </authorList>
    </citation>
    <scope>IDENTIFICATION</scope>
</reference>
<dbReference type="Pfam" id="PF00400">
    <property type="entry name" value="WD40"/>
    <property type="match status" value="1"/>
</dbReference>
<dbReference type="Proteomes" id="UP000694388">
    <property type="component" value="Unplaced"/>
</dbReference>
<keyword evidence="4" id="KW-0677">Repeat</keyword>
<evidence type="ECO:0000256" key="5">
    <source>
        <dbReference type="PROSITE-ProRule" id="PRU00221"/>
    </source>
</evidence>
<dbReference type="PROSITE" id="PS00678">
    <property type="entry name" value="WD_REPEATS_1"/>
    <property type="match status" value="2"/>
</dbReference>
<keyword evidence="2 5" id="KW-0853">WD repeat</keyword>
<organism evidence="9 10">
    <name type="scientific">Eptatretus burgeri</name>
    <name type="common">Inshore hagfish</name>
    <dbReference type="NCBI Taxonomy" id="7764"/>
    <lineage>
        <taxon>Eukaryota</taxon>
        <taxon>Metazoa</taxon>
        <taxon>Chordata</taxon>
        <taxon>Craniata</taxon>
        <taxon>Vertebrata</taxon>
        <taxon>Cyclostomata</taxon>
        <taxon>Myxini</taxon>
        <taxon>Myxiniformes</taxon>
        <taxon>Myxinidae</taxon>
        <taxon>Eptatretinae</taxon>
        <taxon>Eptatretus</taxon>
    </lineage>
</organism>
<dbReference type="OMA" id="SSKXGHM"/>
<dbReference type="InterPro" id="IPR050630">
    <property type="entry name" value="WD_repeat_EMAP"/>
</dbReference>
<reference evidence="9" key="1">
    <citation type="submission" date="2025-08" db="UniProtKB">
        <authorList>
            <consortium name="Ensembl"/>
        </authorList>
    </citation>
    <scope>IDENTIFICATION</scope>
</reference>
<dbReference type="Pfam" id="PF23414">
    <property type="entry name" value="Beta-prop_EML_2"/>
    <property type="match status" value="2"/>
</dbReference>
<dbReference type="Pfam" id="PF23409">
    <property type="entry name" value="Beta-prop_EML"/>
    <property type="match status" value="1"/>
</dbReference>
<dbReference type="Pfam" id="PF03451">
    <property type="entry name" value="HELP"/>
    <property type="match status" value="1"/>
</dbReference>
<dbReference type="PANTHER" id="PTHR13720">
    <property type="entry name" value="WD-40 REPEAT PROTEIN"/>
    <property type="match status" value="1"/>
</dbReference>
<dbReference type="SUPFAM" id="SSF50978">
    <property type="entry name" value="WD40 repeat-like"/>
    <property type="match status" value="1"/>
</dbReference>
<dbReference type="AlphaFoldDB" id="A0A8C4R2X0"/>
<evidence type="ECO:0000256" key="3">
    <source>
        <dbReference type="ARBA" id="ARBA00022701"/>
    </source>
</evidence>
<name>A0A8C4R2X0_EPTBU</name>
<evidence type="ECO:0000259" key="8">
    <source>
        <dbReference type="Pfam" id="PF23414"/>
    </source>
</evidence>
<feature type="repeat" description="WD" evidence="5">
    <location>
        <begin position="263"/>
        <end position="295"/>
    </location>
</feature>